<evidence type="ECO:0000313" key="6">
    <source>
        <dbReference type="RefSeq" id="XP_041630484.2"/>
    </source>
</evidence>
<organism evidence="5 6">
    <name type="scientific">Drosophila kikkawai</name>
    <name type="common">Fruit fly</name>
    <dbReference type="NCBI Taxonomy" id="30033"/>
    <lineage>
        <taxon>Eukaryota</taxon>
        <taxon>Metazoa</taxon>
        <taxon>Ecdysozoa</taxon>
        <taxon>Arthropoda</taxon>
        <taxon>Hexapoda</taxon>
        <taxon>Insecta</taxon>
        <taxon>Pterygota</taxon>
        <taxon>Neoptera</taxon>
        <taxon>Endopterygota</taxon>
        <taxon>Diptera</taxon>
        <taxon>Brachycera</taxon>
        <taxon>Muscomorpha</taxon>
        <taxon>Ephydroidea</taxon>
        <taxon>Drosophilidae</taxon>
        <taxon>Drosophila</taxon>
        <taxon>Sophophora</taxon>
    </lineage>
</organism>
<feature type="chain" id="PRO_5045861569" evidence="3">
    <location>
        <begin position="17"/>
        <end position="265"/>
    </location>
</feature>
<reference evidence="6" key="1">
    <citation type="submission" date="2025-08" db="UniProtKB">
        <authorList>
            <consortium name="RefSeq"/>
        </authorList>
    </citation>
    <scope>IDENTIFICATION</scope>
    <source>
        <strain evidence="6">14028-0561.14</strain>
        <tissue evidence="6">Whole fly</tissue>
    </source>
</reference>
<comment type="subcellular location">
    <subcellularLocation>
        <location evidence="1">Secreted</location>
    </subcellularLocation>
</comment>
<evidence type="ECO:0000256" key="2">
    <source>
        <dbReference type="ARBA" id="ARBA00022525"/>
    </source>
</evidence>
<dbReference type="CDD" id="cd05380">
    <property type="entry name" value="CAP_euk"/>
    <property type="match status" value="1"/>
</dbReference>
<dbReference type="SMART" id="SM00198">
    <property type="entry name" value="SCP"/>
    <property type="match status" value="1"/>
</dbReference>
<dbReference type="InterPro" id="IPR014044">
    <property type="entry name" value="CAP_dom"/>
</dbReference>
<accession>A0ABM3C4K4</accession>
<evidence type="ECO:0000313" key="5">
    <source>
        <dbReference type="Proteomes" id="UP001652661"/>
    </source>
</evidence>
<dbReference type="InterPro" id="IPR035940">
    <property type="entry name" value="CAP_sf"/>
</dbReference>
<dbReference type="GeneID" id="121501926"/>
<dbReference type="Proteomes" id="UP001652661">
    <property type="component" value="Chromosome 3R"/>
</dbReference>
<feature type="signal peptide" evidence="3">
    <location>
        <begin position="1"/>
        <end position="16"/>
    </location>
</feature>
<sequence length="265" mass="30725">MQHLWILLFLPHFCEMGFDKIIYRTRWPKYQQKKSYPNPVKPKDYCKANLCPANQEHITCSKQFWSAKCGPHHDGVDSRLCTKKIVTTLNSLRDQVTNGKTQLPEGYPMPRVAWDNELATMAMRVTNQCNDYPVGLCANTMRYRQVGEASDFRNRSTYLNLNMVGFLRSWFEQASKMKPSDVSSFPDLSELDPQFIAFANMINWKVTSFGCGMLNTSKKRFITCLFNARLKKGQGLYKLKQNENRKFDVPQIEHGRSLLAENNNK</sequence>
<evidence type="ECO:0000259" key="4">
    <source>
        <dbReference type="SMART" id="SM00198"/>
    </source>
</evidence>
<gene>
    <name evidence="6" type="primary">LOC121501926</name>
</gene>
<proteinExistence type="predicted"/>
<feature type="domain" description="SCP" evidence="4">
    <location>
        <begin position="80"/>
        <end position="233"/>
    </location>
</feature>
<dbReference type="Pfam" id="PF00188">
    <property type="entry name" value="CAP"/>
    <property type="match status" value="1"/>
</dbReference>
<keyword evidence="5" id="KW-1185">Reference proteome</keyword>
<name>A0ABM3C4K4_DROKI</name>
<keyword evidence="2" id="KW-0964">Secreted</keyword>
<dbReference type="SUPFAM" id="SSF55797">
    <property type="entry name" value="PR-1-like"/>
    <property type="match status" value="1"/>
</dbReference>
<keyword evidence="3" id="KW-0732">Signal</keyword>
<evidence type="ECO:0000256" key="1">
    <source>
        <dbReference type="ARBA" id="ARBA00004613"/>
    </source>
</evidence>
<dbReference type="Gene3D" id="3.40.33.10">
    <property type="entry name" value="CAP"/>
    <property type="match status" value="1"/>
</dbReference>
<evidence type="ECO:0000256" key="3">
    <source>
        <dbReference type="SAM" id="SignalP"/>
    </source>
</evidence>
<protein>
    <submittedName>
        <fullName evidence="6">Tabinhibitin 3 isoform X1</fullName>
    </submittedName>
</protein>
<dbReference type="RefSeq" id="XP_041630484.2">
    <property type="nucleotide sequence ID" value="XM_041774550.2"/>
</dbReference>